<keyword evidence="4 6" id="KW-1133">Transmembrane helix</keyword>
<organism evidence="8 9">
    <name type="scientific">Candidatus Nephthysia bennettiae</name>
    <dbReference type="NCBI Taxonomy" id="3127016"/>
    <lineage>
        <taxon>Bacteria</taxon>
        <taxon>Bacillati</taxon>
        <taxon>Candidatus Dormiibacterota</taxon>
        <taxon>Candidatus Dormibacteria</taxon>
        <taxon>Candidatus Dormibacterales</taxon>
        <taxon>Candidatus Dormibacteraceae</taxon>
        <taxon>Candidatus Nephthysia</taxon>
    </lineage>
</organism>
<dbReference type="AlphaFoldDB" id="A0A934K913"/>
<evidence type="ECO:0000259" key="7">
    <source>
        <dbReference type="Pfam" id="PF12696"/>
    </source>
</evidence>
<evidence type="ECO:0000256" key="4">
    <source>
        <dbReference type="ARBA" id="ARBA00022989"/>
    </source>
</evidence>
<evidence type="ECO:0000256" key="6">
    <source>
        <dbReference type="SAM" id="Phobius"/>
    </source>
</evidence>
<dbReference type="Proteomes" id="UP000612893">
    <property type="component" value="Unassembled WGS sequence"/>
</dbReference>
<evidence type="ECO:0000256" key="5">
    <source>
        <dbReference type="ARBA" id="ARBA00023136"/>
    </source>
</evidence>
<comment type="caution">
    <text evidence="8">The sequence shown here is derived from an EMBL/GenBank/DDBJ whole genome shotgun (WGS) entry which is preliminary data.</text>
</comment>
<dbReference type="PANTHER" id="PTHR37937">
    <property type="entry name" value="CONJUGATIVE TRANSFER: DNA TRANSPORT"/>
    <property type="match status" value="1"/>
</dbReference>
<comment type="subcellular location">
    <subcellularLocation>
        <location evidence="1">Cell membrane</location>
        <topology evidence="1">Multi-pass membrane protein</topology>
    </subcellularLocation>
</comment>
<feature type="domain" description="TraD/TraG TraM recognition site" evidence="7">
    <location>
        <begin position="372"/>
        <end position="488"/>
    </location>
</feature>
<accession>A0A934K913</accession>
<name>A0A934K913_9BACT</name>
<dbReference type="InterPro" id="IPR051539">
    <property type="entry name" value="T4SS-coupling_protein"/>
</dbReference>
<protein>
    <submittedName>
        <fullName evidence="8">TraM recognition domain-containing protein</fullName>
    </submittedName>
</protein>
<dbReference type="RefSeq" id="WP_338202021.1">
    <property type="nucleotide sequence ID" value="NZ_JAEKNR010000129.1"/>
</dbReference>
<dbReference type="EMBL" id="JAEKNR010000129">
    <property type="protein sequence ID" value="MBJ7598813.1"/>
    <property type="molecule type" value="Genomic_DNA"/>
</dbReference>
<dbReference type="CDD" id="cd01127">
    <property type="entry name" value="TrwB_TraG_TraD_VirD4"/>
    <property type="match status" value="1"/>
</dbReference>
<evidence type="ECO:0000256" key="2">
    <source>
        <dbReference type="ARBA" id="ARBA00022475"/>
    </source>
</evidence>
<feature type="transmembrane region" description="Helical" evidence="6">
    <location>
        <begin position="44"/>
        <end position="64"/>
    </location>
</feature>
<keyword evidence="3 6" id="KW-0812">Transmembrane</keyword>
<dbReference type="Gene3D" id="3.40.50.300">
    <property type="entry name" value="P-loop containing nucleotide triphosphate hydrolases"/>
    <property type="match status" value="1"/>
</dbReference>
<keyword evidence="5 6" id="KW-0472">Membrane</keyword>
<dbReference type="InterPro" id="IPR032689">
    <property type="entry name" value="TraG-D_C"/>
</dbReference>
<dbReference type="InterPro" id="IPR027417">
    <property type="entry name" value="P-loop_NTPase"/>
</dbReference>
<sequence length="560" mass="60764">MQISRERKPKGTRRKLPLVGAVAAGGAASWASWTAPAPARGGLGLLLLAVSLAVGAGLLVRSWWHRTPFNLEIRVPWALSVRARMGEYQRPFLGWSRGFLGESRWAMGTEEDSVGVVGPPGVNKTSGIGIAQALMWGGALVSVSQTPLILRETLIRRFKLARRSGGHVIIYAPTEAGFVEGLRPVRFSPSSSSDPTEIGLRVESWLAATGTAKGLQDFEHFRAGAGAILRGCFLADAHHPTEPGNFALVRKWLSSRNLADPIAILQSLNTKVGDQWAEELEGIEHSPAEREREGFFSSALTTIGVTSNPNVLASTAVNELDAESFLLSGSTLYIVSPTEHQKMAAPLIAMLVDHLVRTAYRLHREGRLPARFLLSLDDLANVCPLPSLESIISQGRGQGVNVAWSLQSLAQLRDHYGVEAAEAIWSATRCKIVFGGLSDEQTLERTSAVIPDERVVVPGLSETDKGPKGSKHIIFRRLLSAGQLREIPSGWALLLYLNQPPRMLRQPLAEKRWQLKWHMIRWAPGRVAVPLVAEPVVGRHGAPVFIVVPPTEAGDVAAEG</sequence>
<evidence type="ECO:0000256" key="1">
    <source>
        <dbReference type="ARBA" id="ARBA00004651"/>
    </source>
</evidence>
<proteinExistence type="predicted"/>
<evidence type="ECO:0000313" key="9">
    <source>
        <dbReference type="Proteomes" id="UP000612893"/>
    </source>
</evidence>
<dbReference type="GO" id="GO:0005886">
    <property type="term" value="C:plasma membrane"/>
    <property type="evidence" value="ECO:0007669"/>
    <property type="project" value="UniProtKB-SubCell"/>
</dbReference>
<reference evidence="8" key="1">
    <citation type="submission" date="2020-10" db="EMBL/GenBank/DDBJ databases">
        <title>Ca. Dormibacterota MAGs.</title>
        <authorList>
            <person name="Montgomery K."/>
        </authorList>
    </citation>
    <scope>NUCLEOTIDE SEQUENCE [LARGE SCALE GENOMIC DNA]</scope>
    <source>
        <strain evidence="8">SC8812_S17_10</strain>
    </source>
</reference>
<evidence type="ECO:0000313" key="8">
    <source>
        <dbReference type="EMBL" id="MBJ7598813.1"/>
    </source>
</evidence>
<dbReference type="PANTHER" id="PTHR37937:SF1">
    <property type="entry name" value="CONJUGATIVE TRANSFER: DNA TRANSPORT"/>
    <property type="match status" value="1"/>
</dbReference>
<keyword evidence="2" id="KW-1003">Cell membrane</keyword>
<dbReference type="SUPFAM" id="SSF52540">
    <property type="entry name" value="P-loop containing nucleoside triphosphate hydrolases"/>
    <property type="match status" value="1"/>
</dbReference>
<evidence type="ECO:0000256" key="3">
    <source>
        <dbReference type="ARBA" id="ARBA00022692"/>
    </source>
</evidence>
<gene>
    <name evidence="8" type="ORF">JF922_12120</name>
</gene>
<keyword evidence="9" id="KW-1185">Reference proteome</keyword>
<dbReference type="Pfam" id="PF12696">
    <property type="entry name" value="TraG-D_C"/>
    <property type="match status" value="1"/>
</dbReference>